<evidence type="ECO:0000256" key="2">
    <source>
        <dbReference type="ARBA" id="ARBA00022723"/>
    </source>
</evidence>
<dbReference type="PROSITE" id="PS50222">
    <property type="entry name" value="EF_HAND_2"/>
    <property type="match status" value="4"/>
</dbReference>
<dbReference type="FunFam" id="1.10.238.10:FF:000089">
    <property type="entry name" value="calmodulin-like protein 3"/>
    <property type="match status" value="1"/>
</dbReference>
<dbReference type="SMART" id="SM00054">
    <property type="entry name" value="EFh"/>
    <property type="match status" value="4"/>
</dbReference>
<feature type="domain" description="EF-hand" evidence="5">
    <location>
        <begin position="52"/>
        <end position="87"/>
    </location>
</feature>
<dbReference type="GO" id="GO:0005509">
    <property type="term" value="F:calcium ion binding"/>
    <property type="evidence" value="ECO:0007669"/>
    <property type="project" value="InterPro"/>
</dbReference>
<feature type="domain" description="EF-hand" evidence="5">
    <location>
        <begin position="135"/>
        <end position="170"/>
    </location>
</feature>
<dbReference type="Pfam" id="PF13499">
    <property type="entry name" value="EF-hand_7"/>
    <property type="match status" value="2"/>
</dbReference>
<dbReference type="GO" id="GO:0005737">
    <property type="term" value="C:cytoplasm"/>
    <property type="evidence" value="ECO:0007669"/>
    <property type="project" value="UniProtKB-ARBA"/>
</dbReference>
<keyword evidence="2" id="KW-0479">Metal-binding</keyword>
<feature type="domain" description="EF-hand" evidence="5">
    <location>
        <begin position="172"/>
        <end position="207"/>
    </location>
</feature>
<organism evidence="6 7">
    <name type="scientific">Lithospermum erythrorhizon</name>
    <name type="common">Purple gromwell</name>
    <name type="synonym">Lithospermum officinale var. erythrorhizon</name>
    <dbReference type="NCBI Taxonomy" id="34254"/>
    <lineage>
        <taxon>Eukaryota</taxon>
        <taxon>Viridiplantae</taxon>
        <taxon>Streptophyta</taxon>
        <taxon>Embryophyta</taxon>
        <taxon>Tracheophyta</taxon>
        <taxon>Spermatophyta</taxon>
        <taxon>Magnoliopsida</taxon>
        <taxon>eudicotyledons</taxon>
        <taxon>Gunneridae</taxon>
        <taxon>Pentapetalae</taxon>
        <taxon>asterids</taxon>
        <taxon>lamiids</taxon>
        <taxon>Boraginales</taxon>
        <taxon>Boraginaceae</taxon>
        <taxon>Boraginoideae</taxon>
        <taxon>Lithospermeae</taxon>
        <taxon>Lithospermum</taxon>
    </lineage>
</organism>
<dbReference type="AlphaFoldDB" id="A0AAV3P1C7"/>
<dbReference type="SUPFAM" id="SSF47473">
    <property type="entry name" value="EF-hand"/>
    <property type="match status" value="1"/>
</dbReference>
<evidence type="ECO:0000313" key="6">
    <source>
        <dbReference type="EMBL" id="GAA0145419.1"/>
    </source>
</evidence>
<evidence type="ECO:0000256" key="3">
    <source>
        <dbReference type="ARBA" id="ARBA00022737"/>
    </source>
</evidence>
<dbReference type="InterPro" id="IPR002048">
    <property type="entry name" value="EF_hand_dom"/>
</dbReference>
<gene>
    <name evidence="6" type="ORF">LIER_05617</name>
</gene>
<proteinExistence type="predicted"/>
<dbReference type="CDD" id="cd00051">
    <property type="entry name" value="EFh"/>
    <property type="match status" value="2"/>
</dbReference>
<evidence type="ECO:0000256" key="1">
    <source>
        <dbReference type="ARBA" id="ARBA00003291"/>
    </source>
</evidence>
<evidence type="ECO:0000259" key="5">
    <source>
        <dbReference type="PROSITE" id="PS50222"/>
    </source>
</evidence>
<dbReference type="PROSITE" id="PS00018">
    <property type="entry name" value="EF_HAND_1"/>
    <property type="match status" value="4"/>
</dbReference>
<dbReference type="PANTHER" id="PTHR10891">
    <property type="entry name" value="EF-HAND CALCIUM-BINDING DOMAIN CONTAINING PROTEIN"/>
    <property type="match status" value="1"/>
</dbReference>
<comment type="function">
    <text evidence="1">Potential calcium sensor.</text>
</comment>
<keyword evidence="7" id="KW-1185">Reference proteome</keyword>
<dbReference type="EMBL" id="BAABME010000777">
    <property type="protein sequence ID" value="GAA0145419.1"/>
    <property type="molecule type" value="Genomic_DNA"/>
</dbReference>
<dbReference type="InterPro" id="IPR011992">
    <property type="entry name" value="EF-hand-dom_pair"/>
</dbReference>
<protein>
    <submittedName>
        <fullName evidence="6">Calmodulin-related</fullName>
    </submittedName>
</protein>
<keyword evidence="3" id="KW-0677">Repeat</keyword>
<accession>A0AAV3P1C7</accession>
<reference evidence="6 7" key="1">
    <citation type="submission" date="2024-01" db="EMBL/GenBank/DDBJ databases">
        <title>The complete chloroplast genome sequence of Lithospermum erythrorhizon: insights into the phylogenetic relationship among Boraginaceae species and the maternal lineages of purple gromwells.</title>
        <authorList>
            <person name="Okada T."/>
            <person name="Watanabe K."/>
        </authorList>
    </citation>
    <scope>NUCLEOTIDE SEQUENCE [LARGE SCALE GENOMIC DNA]</scope>
</reference>
<evidence type="ECO:0000313" key="7">
    <source>
        <dbReference type="Proteomes" id="UP001454036"/>
    </source>
</evidence>
<dbReference type="Gene3D" id="1.10.238.10">
    <property type="entry name" value="EF-hand"/>
    <property type="match status" value="2"/>
</dbReference>
<dbReference type="FunFam" id="1.10.238.10:FF:000003">
    <property type="entry name" value="Calmodulin A"/>
    <property type="match status" value="1"/>
</dbReference>
<comment type="caution">
    <text evidence="6">The sequence shown here is derived from an EMBL/GenBank/DDBJ whole genome shotgun (WGS) entry which is preliminary data.</text>
</comment>
<sequence>MLNSLRVCMLSLTNSFKKLMSRINPISSCKRSQPSRLISDLSWLTSSFEAMEVSNQLKQVFKFIDSNGDGKISELELSQVLLSLGHEKSVAEKEAEGMVREMDCDGDGFVDLDEFMKVMAIDGVENQDEAVFCCCKEDELMEAFLVFDADKNGVISPKELQSVLVSLGCGKCSLRQCRRMIKSVDKDGDGFVNFEEFKCMMALGCKNTN</sequence>
<dbReference type="InterPro" id="IPR039647">
    <property type="entry name" value="EF_hand_pair_protein_CML-like"/>
</dbReference>
<keyword evidence="4" id="KW-0106">Calcium</keyword>
<dbReference type="Proteomes" id="UP001454036">
    <property type="component" value="Unassembled WGS sequence"/>
</dbReference>
<dbReference type="InterPro" id="IPR018247">
    <property type="entry name" value="EF_Hand_1_Ca_BS"/>
</dbReference>
<name>A0AAV3P1C7_LITER</name>
<evidence type="ECO:0000256" key="4">
    <source>
        <dbReference type="ARBA" id="ARBA00022837"/>
    </source>
</evidence>
<feature type="domain" description="EF-hand" evidence="5">
    <location>
        <begin position="90"/>
        <end position="125"/>
    </location>
</feature>